<dbReference type="SFLD" id="SFLDF00027">
    <property type="entry name" value="p-type_atpase"/>
    <property type="match status" value="1"/>
</dbReference>
<protein>
    <recommendedName>
        <fullName evidence="9">Cation-transporting P-type ATPase N-terminal domain-containing protein</fullName>
    </recommendedName>
</protein>
<dbReference type="InterPro" id="IPR018303">
    <property type="entry name" value="ATPase_P-typ_P_site"/>
</dbReference>
<comment type="caution">
    <text evidence="10">The sequence shown here is derived from an EMBL/GenBank/DDBJ whole genome shotgun (WGS) entry which is preliminary data.</text>
</comment>
<dbReference type="Gene3D" id="3.40.50.1000">
    <property type="entry name" value="HAD superfamily/HAD-like"/>
    <property type="match status" value="2"/>
</dbReference>
<dbReference type="SUPFAM" id="SSF56784">
    <property type="entry name" value="HAD-like"/>
    <property type="match status" value="1"/>
</dbReference>
<dbReference type="Gene3D" id="1.20.1110.10">
    <property type="entry name" value="Calcium-transporting ATPase, transmembrane domain"/>
    <property type="match status" value="2"/>
</dbReference>
<dbReference type="GO" id="GO:0016887">
    <property type="term" value="F:ATP hydrolysis activity"/>
    <property type="evidence" value="ECO:0007669"/>
    <property type="project" value="InterPro"/>
</dbReference>
<keyword evidence="5" id="KW-1278">Translocase</keyword>
<dbReference type="SUPFAM" id="SSF81653">
    <property type="entry name" value="Calcium ATPase, transduction domain A"/>
    <property type="match status" value="1"/>
</dbReference>
<dbReference type="GO" id="GO:0005524">
    <property type="term" value="F:ATP binding"/>
    <property type="evidence" value="ECO:0007669"/>
    <property type="project" value="UniProtKB-KW"/>
</dbReference>
<feature type="domain" description="Cation-transporting P-type ATPase N-terminal" evidence="9">
    <location>
        <begin position="2"/>
        <end position="76"/>
    </location>
</feature>
<evidence type="ECO:0000313" key="10">
    <source>
        <dbReference type="EMBL" id="KYG82485.1"/>
    </source>
</evidence>
<evidence type="ECO:0000256" key="1">
    <source>
        <dbReference type="ARBA" id="ARBA00004141"/>
    </source>
</evidence>
<dbReference type="InterPro" id="IPR023299">
    <property type="entry name" value="ATPase_P-typ_cyto_dom_N"/>
</dbReference>
<evidence type="ECO:0000256" key="4">
    <source>
        <dbReference type="ARBA" id="ARBA00022840"/>
    </source>
</evidence>
<proteinExistence type="predicted"/>
<dbReference type="Proteomes" id="UP000075615">
    <property type="component" value="Unassembled WGS sequence"/>
</dbReference>
<evidence type="ECO:0000313" key="11">
    <source>
        <dbReference type="Proteomes" id="UP000075615"/>
    </source>
</evidence>
<evidence type="ECO:0000256" key="7">
    <source>
        <dbReference type="ARBA" id="ARBA00023136"/>
    </source>
</evidence>
<dbReference type="Pfam" id="PF00689">
    <property type="entry name" value="Cation_ATPase_C"/>
    <property type="match status" value="1"/>
</dbReference>
<dbReference type="Pfam" id="PF00122">
    <property type="entry name" value="E1-E2_ATPase"/>
    <property type="match status" value="1"/>
</dbReference>
<reference evidence="10 11" key="1">
    <citation type="submission" date="2016-01" db="EMBL/GenBank/DDBJ databases">
        <title>Genome sequencing of Roseivirga echinicomitans KMM 6058.</title>
        <authorList>
            <person name="Selvaratnam C."/>
            <person name="Thevarajoo S."/>
            <person name="Goh K.M."/>
            <person name="Ee R."/>
            <person name="Chan K.-G."/>
            <person name="Chong C.S."/>
        </authorList>
    </citation>
    <scope>NUCLEOTIDE SEQUENCE [LARGE SCALE GENOMIC DNA]</scope>
    <source>
        <strain evidence="10 11">KMM 6058</strain>
    </source>
</reference>
<dbReference type="RefSeq" id="WP_068412497.1">
    <property type="nucleotide sequence ID" value="NZ_LRDB01000003.1"/>
</dbReference>
<evidence type="ECO:0000256" key="8">
    <source>
        <dbReference type="SAM" id="Phobius"/>
    </source>
</evidence>
<dbReference type="InterPro" id="IPR023298">
    <property type="entry name" value="ATPase_P-typ_TM_dom_sf"/>
</dbReference>
<dbReference type="InterPro" id="IPR036412">
    <property type="entry name" value="HAD-like_sf"/>
</dbReference>
<dbReference type="STRING" id="296218.AWN68_14620"/>
<accession>A0A150XV26</accession>
<sequence length="860" mass="94288">MHPQVQTVEAVLKEFDVQLKEGLTDQQIAHRKLKYGPNIIVQAKARSEWSIFLAQFKNSIVFLLMVASMVSFFFGEMVESMAILAVILINAIIGYILESQANRSMATLKSLEQPNAKVIRNGLLMDIPMQELVPGDLLSFEAGDLIGADARLITMARLEINESPLTGESVPVSKQTIAFESEVGLGDQSNMVFRGTSVTKGNGLAVVAFTGQQTEIGQIASMVDEAQAEEIPLNQKLNTFSKMLIWLTIIIIIPFLSIGIFQSKDLNLLVETAIALAVAAIPEGLPIVATIALASGMLRLSKKKVLVRKLAAVETLGGTNVILTDKTGTLTENKLEVDQIVLSNNTPSFSSRLNEVMVLCNNAAINDSHKEVGDPVEIALLKWIQEKEPGSISLIRNQWVKLAEFPFESETRMMSTLHRNGSLFQVSVKGAVADILRHCKYYELDGEKRALNTQHINYWLERTESLSKQGLKVLAFAYQTLNEPVLQTNHSLTILGLVGLLDPARPEVSLAIAECKNAGIKVVMVTGDHPETARTIALSIGLTKDQNDVVVHGQDLDFSEKGQNSLKLLEASIFSRVTPEQKLRLVELYQSKGYVVAMTGDGVNDAPALKKADIGIAMGLRGTQVAKEAADMVLQDDSFSSIVTAIKQGRIIFNNIRNFVFYLLSCNLSEIMVVSLAAFFNLGSPLLPLQILFLNLVTDVFPALALGMGQGNKKLILQQARALSEPILTKRHWKSIIVYALIITISILGAFLFALKVKNYNNLDANNVAFFTLAFAQLVHPFNLIKRGESLLGNGIVKNLHLWASILFCSLLLLGASMVSPFDQLLNLQSISFQLLPIILVGSIFPLLLIHTLKLSKLLD</sequence>
<dbReference type="SUPFAM" id="SSF81665">
    <property type="entry name" value="Calcium ATPase, transmembrane domain M"/>
    <property type="match status" value="1"/>
</dbReference>
<dbReference type="InterPro" id="IPR044492">
    <property type="entry name" value="P_typ_ATPase_HD_dom"/>
</dbReference>
<dbReference type="SFLD" id="SFLDG00002">
    <property type="entry name" value="C1.7:_P-type_atpase_like"/>
    <property type="match status" value="1"/>
</dbReference>
<dbReference type="InterPro" id="IPR059000">
    <property type="entry name" value="ATPase_P-type_domA"/>
</dbReference>
<gene>
    <name evidence="10" type="ORF">AWN68_14620</name>
</gene>
<evidence type="ECO:0000256" key="3">
    <source>
        <dbReference type="ARBA" id="ARBA00022741"/>
    </source>
</evidence>
<dbReference type="SFLD" id="SFLDS00003">
    <property type="entry name" value="Haloacid_Dehalogenase"/>
    <property type="match status" value="1"/>
</dbReference>
<dbReference type="SMART" id="SM00831">
    <property type="entry name" value="Cation_ATPase_N"/>
    <property type="match status" value="1"/>
</dbReference>
<evidence type="ECO:0000259" key="9">
    <source>
        <dbReference type="SMART" id="SM00831"/>
    </source>
</evidence>
<feature type="transmembrane region" description="Helical" evidence="8">
    <location>
        <begin position="831"/>
        <end position="850"/>
    </location>
</feature>
<evidence type="ECO:0000256" key="5">
    <source>
        <dbReference type="ARBA" id="ARBA00022967"/>
    </source>
</evidence>
<dbReference type="PRINTS" id="PR00119">
    <property type="entry name" value="CATATPASE"/>
</dbReference>
<dbReference type="PROSITE" id="PS00154">
    <property type="entry name" value="ATPASE_E1_E2"/>
    <property type="match status" value="1"/>
</dbReference>
<dbReference type="Pfam" id="PF13246">
    <property type="entry name" value="Cation_ATPase"/>
    <property type="match status" value="1"/>
</dbReference>
<feature type="transmembrane region" description="Helical" evidence="8">
    <location>
        <begin position="243"/>
        <end position="261"/>
    </location>
</feature>
<keyword evidence="6 8" id="KW-1133">Transmembrane helix</keyword>
<feature type="transmembrane region" description="Helical" evidence="8">
    <location>
        <begin position="736"/>
        <end position="755"/>
    </location>
</feature>
<name>A0A150XV26_9BACT</name>
<dbReference type="EMBL" id="LRDB01000003">
    <property type="protein sequence ID" value="KYG82485.1"/>
    <property type="molecule type" value="Genomic_DNA"/>
</dbReference>
<evidence type="ECO:0000256" key="6">
    <source>
        <dbReference type="ARBA" id="ARBA00022989"/>
    </source>
</evidence>
<keyword evidence="2 8" id="KW-0812">Transmembrane</keyword>
<dbReference type="InterPro" id="IPR001757">
    <property type="entry name" value="P_typ_ATPase"/>
</dbReference>
<evidence type="ECO:0000256" key="2">
    <source>
        <dbReference type="ARBA" id="ARBA00022692"/>
    </source>
</evidence>
<dbReference type="Gene3D" id="2.70.150.10">
    <property type="entry name" value="Calcium-transporting ATPase, cytoplasmic transduction domain A"/>
    <property type="match status" value="1"/>
</dbReference>
<dbReference type="InterPro" id="IPR023214">
    <property type="entry name" value="HAD_sf"/>
</dbReference>
<organism evidence="10 11">
    <name type="scientific">Roseivirga echinicomitans</name>
    <dbReference type="NCBI Taxonomy" id="296218"/>
    <lineage>
        <taxon>Bacteria</taxon>
        <taxon>Pseudomonadati</taxon>
        <taxon>Bacteroidota</taxon>
        <taxon>Cytophagia</taxon>
        <taxon>Cytophagales</taxon>
        <taxon>Roseivirgaceae</taxon>
        <taxon>Roseivirga</taxon>
    </lineage>
</organism>
<dbReference type="InterPro" id="IPR006068">
    <property type="entry name" value="ATPase_P-typ_cation-transptr_C"/>
</dbReference>
<dbReference type="SUPFAM" id="SSF81660">
    <property type="entry name" value="Metal cation-transporting ATPase, ATP-binding domain N"/>
    <property type="match status" value="1"/>
</dbReference>
<keyword evidence="4" id="KW-0067">ATP-binding</keyword>
<dbReference type="AlphaFoldDB" id="A0A150XV26"/>
<dbReference type="Pfam" id="PF08282">
    <property type="entry name" value="Hydrolase_3"/>
    <property type="match status" value="1"/>
</dbReference>
<feature type="transmembrane region" description="Helical" evidence="8">
    <location>
        <begin position="56"/>
        <end position="74"/>
    </location>
</feature>
<dbReference type="GO" id="GO:0016020">
    <property type="term" value="C:membrane"/>
    <property type="evidence" value="ECO:0007669"/>
    <property type="project" value="UniProtKB-SubCell"/>
</dbReference>
<dbReference type="InterPro" id="IPR008250">
    <property type="entry name" value="ATPase_P-typ_transduc_dom_A_sf"/>
</dbReference>
<dbReference type="OrthoDB" id="1521937at2"/>
<dbReference type="FunFam" id="3.40.50.1000:FF:000083">
    <property type="entry name" value="Sodium/potassium-transporting ATPase subunit alpha"/>
    <property type="match status" value="1"/>
</dbReference>
<feature type="transmembrane region" description="Helical" evidence="8">
    <location>
        <begin position="659"/>
        <end position="680"/>
    </location>
</feature>
<dbReference type="Pfam" id="PF00690">
    <property type="entry name" value="Cation_ATPase_N"/>
    <property type="match status" value="1"/>
</dbReference>
<keyword evidence="3" id="KW-0547">Nucleotide-binding</keyword>
<keyword evidence="11" id="KW-1185">Reference proteome</keyword>
<dbReference type="PANTHER" id="PTHR42861">
    <property type="entry name" value="CALCIUM-TRANSPORTING ATPASE"/>
    <property type="match status" value="1"/>
</dbReference>
<keyword evidence="7 8" id="KW-0472">Membrane</keyword>
<feature type="transmembrane region" description="Helical" evidence="8">
    <location>
        <begin position="273"/>
        <end position="294"/>
    </location>
</feature>
<comment type="subcellular location">
    <subcellularLocation>
        <location evidence="1">Membrane</location>
        <topology evidence="1">Multi-pass membrane protein</topology>
    </subcellularLocation>
</comment>
<dbReference type="PRINTS" id="PR00120">
    <property type="entry name" value="HATPASE"/>
</dbReference>
<dbReference type="NCBIfam" id="TIGR01494">
    <property type="entry name" value="ATPase_P-type"/>
    <property type="match status" value="2"/>
</dbReference>
<feature type="transmembrane region" description="Helical" evidence="8">
    <location>
        <begin position="80"/>
        <end position="97"/>
    </location>
</feature>
<feature type="transmembrane region" description="Helical" evidence="8">
    <location>
        <begin position="767"/>
        <end position="785"/>
    </location>
</feature>
<dbReference type="Gene3D" id="3.40.1110.10">
    <property type="entry name" value="Calcium-transporting ATPase, cytoplasmic domain N"/>
    <property type="match status" value="2"/>
</dbReference>
<dbReference type="InterPro" id="IPR004014">
    <property type="entry name" value="ATPase_P-typ_cation-transptr_N"/>
</dbReference>
<feature type="transmembrane region" description="Helical" evidence="8">
    <location>
        <begin position="797"/>
        <end position="819"/>
    </location>
</feature>